<keyword evidence="2 5" id="KW-0812">Transmembrane</keyword>
<gene>
    <name evidence="8" type="primary">LOC100184213</name>
</gene>
<reference evidence="8" key="2">
    <citation type="journal article" date="2008" name="Genome Biol.">
        <title>Improved genome assembly and evidence-based global gene model set for the chordate Ciona intestinalis: new insight into intron and operon populations.</title>
        <authorList>
            <person name="Satou Y."/>
            <person name="Mineta K."/>
            <person name="Ogasawara M."/>
            <person name="Sasakura Y."/>
            <person name="Shoguchi E."/>
            <person name="Ueno K."/>
            <person name="Yamada L."/>
            <person name="Matsumoto J."/>
            <person name="Wasserscheid J."/>
            <person name="Dewar K."/>
            <person name="Wiley G.B."/>
            <person name="Macmil S.L."/>
            <person name="Roe B.A."/>
            <person name="Zeller R.W."/>
            <person name="Hastings K.E."/>
            <person name="Lemaire P."/>
            <person name="Lindquist E."/>
            <person name="Endo T."/>
            <person name="Hotta K."/>
            <person name="Inaba K."/>
        </authorList>
    </citation>
    <scope>NUCLEOTIDE SEQUENCE [LARGE SCALE GENOMIC DNA]</scope>
    <source>
        <strain evidence="8">wild type</strain>
    </source>
</reference>
<evidence type="ECO:0000313" key="8">
    <source>
        <dbReference type="Ensembl" id="ENSCINP00000023513.1"/>
    </source>
</evidence>
<keyword evidence="4 5" id="KW-0472">Membrane</keyword>
<dbReference type="InterPro" id="IPR050578">
    <property type="entry name" value="MARVEL-CKLF_proteins"/>
</dbReference>
<dbReference type="Ensembl" id="ENSCINT00000023759.1">
    <property type="protein sequence ID" value="ENSCINP00000023513.1"/>
    <property type="gene ID" value="ENSCING00000012650.1"/>
</dbReference>
<reference evidence="8" key="3">
    <citation type="submission" date="2025-08" db="UniProtKB">
        <authorList>
            <consortium name="Ensembl"/>
        </authorList>
    </citation>
    <scope>IDENTIFICATION</scope>
</reference>
<dbReference type="PANTHER" id="PTHR22776:SF97">
    <property type="entry name" value="RE01453P"/>
    <property type="match status" value="1"/>
</dbReference>
<keyword evidence="9" id="KW-1185">Reference proteome</keyword>
<evidence type="ECO:0000256" key="6">
    <source>
        <dbReference type="SAM" id="Phobius"/>
    </source>
</evidence>
<dbReference type="HOGENOM" id="CLU_1593951_0_0_1"/>
<dbReference type="RefSeq" id="XP_002129584.1">
    <property type="nucleotide sequence ID" value="XM_002129548.5"/>
</dbReference>
<accession>F6URX9</accession>
<feature type="domain" description="MARVEL" evidence="7">
    <location>
        <begin position="12"/>
        <end position="152"/>
    </location>
</feature>
<name>F6URX9_CIOIN</name>
<dbReference type="OMA" id="IWHTPRT"/>
<dbReference type="InParanoid" id="F6URX9"/>
<dbReference type="PROSITE" id="PS51225">
    <property type="entry name" value="MARVEL"/>
    <property type="match status" value="1"/>
</dbReference>
<dbReference type="GeneID" id="100184213"/>
<feature type="transmembrane region" description="Helical" evidence="6">
    <location>
        <begin position="124"/>
        <end position="148"/>
    </location>
</feature>
<evidence type="ECO:0000313" key="9">
    <source>
        <dbReference type="Proteomes" id="UP000008144"/>
    </source>
</evidence>
<evidence type="ECO:0000256" key="2">
    <source>
        <dbReference type="ARBA" id="ARBA00022692"/>
    </source>
</evidence>
<dbReference type="PANTHER" id="PTHR22776">
    <property type="entry name" value="MARVEL-CONTAINING POTENTIAL LIPID RAFT-ASSOCIATED PROTEIN"/>
    <property type="match status" value="1"/>
</dbReference>
<dbReference type="Proteomes" id="UP000008144">
    <property type="component" value="Chromosome 1"/>
</dbReference>
<dbReference type="AlphaFoldDB" id="F6URX9"/>
<reference evidence="9" key="1">
    <citation type="journal article" date="2002" name="Science">
        <title>The draft genome of Ciona intestinalis: insights into chordate and vertebrate origins.</title>
        <authorList>
            <person name="Dehal P."/>
            <person name="Satou Y."/>
            <person name="Campbell R.K."/>
            <person name="Chapman J."/>
            <person name="Degnan B."/>
            <person name="De Tomaso A."/>
            <person name="Davidson B."/>
            <person name="Di Gregorio A."/>
            <person name="Gelpke M."/>
            <person name="Goodstein D.M."/>
            <person name="Harafuji N."/>
            <person name="Hastings K.E."/>
            <person name="Ho I."/>
            <person name="Hotta K."/>
            <person name="Huang W."/>
            <person name="Kawashima T."/>
            <person name="Lemaire P."/>
            <person name="Martinez D."/>
            <person name="Meinertzhagen I.A."/>
            <person name="Necula S."/>
            <person name="Nonaka M."/>
            <person name="Putnam N."/>
            <person name="Rash S."/>
            <person name="Saiga H."/>
            <person name="Satake M."/>
            <person name="Terry A."/>
            <person name="Yamada L."/>
            <person name="Wang H.G."/>
            <person name="Awazu S."/>
            <person name="Azumi K."/>
            <person name="Boore J."/>
            <person name="Branno M."/>
            <person name="Chin-Bow S."/>
            <person name="DeSantis R."/>
            <person name="Doyle S."/>
            <person name="Francino P."/>
            <person name="Keys D.N."/>
            <person name="Haga S."/>
            <person name="Hayashi H."/>
            <person name="Hino K."/>
            <person name="Imai K.S."/>
            <person name="Inaba K."/>
            <person name="Kano S."/>
            <person name="Kobayashi K."/>
            <person name="Kobayashi M."/>
            <person name="Lee B.I."/>
            <person name="Makabe K.W."/>
            <person name="Manohar C."/>
            <person name="Matassi G."/>
            <person name="Medina M."/>
            <person name="Mochizuki Y."/>
            <person name="Mount S."/>
            <person name="Morishita T."/>
            <person name="Miura S."/>
            <person name="Nakayama A."/>
            <person name="Nishizaka S."/>
            <person name="Nomoto H."/>
            <person name="Ohta F."/>
            <person name="Oishi K."/>
            <person name="Rigoutsos I."/>
            <person name="Sano M."/>
            <person name="Sasaki A."/>
            <person name="Sasakura Y."/>
            <person name="Shoguchi E."/>
            <person name="Shin-i T."/>
            <person name="Spagnuolo A."/>
            <person name="Stainier D."/>
            <person name="Suzuki M.M."/>
            <person name="Tassy O."/>
            <person name="Takatori N."/>
            <person name="Tokuoka M."/>
            <person name="Yagi K."/>
            <person name="Yoshizaki F."/>
            <person name="Wada S."/>
            <person name="Zhang C."/>
            <person name="Hyatt P.D."/>
            <person name="Larimer F."/>
            <person name="Detter C."/>
            <person name="Doggett N."/>
            <person name="Glavina T."/>
            <person name="Hawkins T."/>
            <person name="Richardson P."/>
            <person name="Lucas S."/>
            <person name="Kohara Y."/>
            <person name="Levine M."/>
            <person name="Satoh N."/>
            <person name="Rokhsar D.S."/>
        </authorList>
    </citation>
    <scope>NUCLEOTIDE SEQUENCE [LARGE SCALE GENOMIC DNA]</scope>
</reference>
<feature type="transmembrane region" description="Helical" evidence="6">
    <location>
        <begin position="49"/>
        <end position="71"/>
    </location>
</feature>
<dbReference type="Pfam" id="PF01284">
    <property type="entry name" value="MARVEL"/>
    <property type="match status" value="1"/>
</dbReference>
<evidence type="ECO:0000259" key="7">
    <source>
        <dbReference type="PROSITE" id="PS51225"/>
    </source>
</evidence>
<evidence type="ECO:0000256" key="3">
    <source>
        <dbReference type="ARBA" id="ARBA00022989"/>
    </source>
</evidence>
<dbReference type="InterPro" id="IPR008253">
    <property type="entry name" value="Marvel"/>
</dbReference>
<proteinExistence type="predicted"/>
<sequence length="167" mass="18256">MSRNSVGIDRGLITSRDGVFKGIILVVSLVGWILILASNPTHFIITQIATYVSFSLGFTFVTMLISLFIYFLQLYSLPLCNRAPWKLLEVVYSIVLAVINFIGMCIAAAVAARLSNTGQNEKQGLNAACAVLSAFVTVMFLIYALMVFRGEEPRSVKTTHSATNVPT</sequence>
<evidence type="ECO:0000256" key="1">
    <source>
        <dbReference type="ARBA" id="ARBA00004141"/>
    </source>
</evidence>
<dbReference type="KEGG" id="cin:100184213"/>
<reference evidence="8" key="4">
    <citation type="submission" date="2025-09" db="UniProtKB">
        <authorList>
            <consortium name="Ensembl"/>
        </authorList>
    </citation>
    <scope>IDENTIFICATION</scope>
</reference>
<keyword evidence="3 6" id="KW-1133">Transmembrane helix</keyword>
<feature type="transmembrane region" description="Helical" evidence="6">
    <location>
        <begin position="20"/>
        <end position="37"/>
    </location>
</feature>
<evidence type="ECO:0000256" key="5">
    <source>
        <dbReference type="PROSITE-ProRule" id="PRU00581"/>
    </source>
</evidence>
<dbReference type="EMBL" id="EAAA01000322">
    <property type="status" value="NOT_ANNOTATED_CDS"/>
    <property type="molecule type" value="Genomic_DNA"/>
</dbReference>
<evidence type="ECO:0000256" key="4">
    <source>
        <dbReference type="ARBA" id="ARBA00023136"/>
    </source>
</evidence>
<feature type="transmembrane region" description="Helical" evidence="6">
    <location>
        <begin position="91"/>
        <end position="112"/>
    </location>
</feature>
<dbReference type="GeneTree" id="ENSGT00390000006558"/>
<accession>A0A1W2WJB5</accession>
<dbReference type="GO" id="GO:0016020">
    <property type="term" value="C:membrane"/>
    <property type="evidence" value="ECO:0000318"/>
    <property type="project" value="GO_Central"/>
</dbReference>
<comment type="subcellular location">
    <subcellularLocation>
        <location evidence="1">Membrane</location>
        <topology evidence="1">Multi-pass membrane protein</topology>
    </subcellularLocation>
</comment>
<organism evidence="8 9">
    <name type="scientific">Ciona intestinalis</name>
    <name type="common">Transparent sea squirt</name>
    <name type="synonym">Ascidia intestinalis</name>
    <dbReference type="NCBI Taxonomy" id="7719"/>
    <lineage>
        <taxon>Eukaryota</taxon>
        <taxon>Metazoa</taxon>
        <taxon>Chordata</taxon>
        <taxon>Tunicata</taxon>
        <taxon>Ascidiacea</taxon>
        <taxon>Phlebobranchia</taxon>
        <taxon>Cionidae</taxon>
        <taxon>Ciona</taxon>
    </lineage>
</organism>
<protein>
    <submittedName>
        <fullName evidence="8">Uncharacterized LOC100184213</fullName>
    </submittedName>
</protein>